<keyword evidence="12" id="KW-1185">Reference proteome</keyword>
<dbReference type="PANTHER" id="PTHR43790:SF3">
    <property type="entry name" value="D-ALLOSE IMPORT ATP-BINDING PROTEIN ALSA-RELATED"/>
    <property type="match status" value="1"/>
</dbReference>
<evidence type="ECO:0000256" key="3">
    <source>
        <dbReference type="ARBA" id="ARBA00022597"/>
    </source>
</evidence>
<keyword evidence="5" id="KW-0547">Nucleotide-binding</keyword>
<feature type="domain" description="ABC transporter" evidence="10">
    <location>
        <begin position="18"/>
        <end position="260"/>
    </location>
</feature>
<organism evidence="11 12">
    <name type="scientific">Microbacterium elymi</name>
    <dbReference type="NCBI Taxonomy" id="2909587"/>
    <lineage>
        <taxon>Bacteria</taxon>
        <taxon>Bacillati</taxon>
        <taxon>Actinomycetota</taxon>
        <taxon>Actinomycetes</taxon>
        <taxon>Micrococcales</taxon>
        <taxon>Microbacteriaceae</taxon>
        <taxon>Microbacterium</taxon>
    </lineage>
</organism>
<evidence type="ECO:0000313" key="12">
    <source>
        <dbReference type="Proteomes" id="UP001054811"/>
    </source>
</evidence>
<dbReference type="InterPro" id="IPR017871">
    <property type="entry name" value="ABC_transporter-like_CS"/>
</dbReference>
<keyword evidence="1" id="KW-0813">Transport</keyword>
<name>A0ABY5NI12_9MICO</name>
<evidence type="ECO:0000256" key="2">
    <source>
        <dbReference type="ARBA" id="ARBA00022475"/>
    </source>
</evidence>
<dbReference type="EMBL" id="CP091139">
    <property type="protein sequence ID" value="UUT34771.1"/>
    <property type="molecule type" value="Genomic_DNA"/>
</dbReference>
<dbReference type="CDD" id="cd03216">
    <property type="entry name" value="ABC_Carb_Monos_I"/>
    <property type="match status" value="1"/>
</dbReference>
<accession>A0ABY5NI12</accession>
<dbReference type="PROSITE" id="PS00211">
    <property type="entry name" value="ABC_TRANSPORTER_1"/>
    <property type="match status" value="1"/>
</dbReference>
<dbReference type="Proteomes" id="UP001054811">
    <property type="component" value="Chromosome"/>
</dbReference>
<dbReference type="InterPro" id="IPR050107">
    <property type="entry name" value="ABC_carbohydrate_import_ATPase"/>
</dbReference>
<feature type="compositionally biased region" description="Basic and acidic residues" evidence="9">
    <location>
        <begin position="478"/>
        <end position="491"/>
    </location>
</feature>
<evidence type="ECO:0000256" key="9">
    <source>
        <dbReference type="SAM" id="MobiDB-lite"/>
    </source>
</evidence>
<dbReference type="SMART" id="SM00382">
    <property type="entry name" value="AAA"/>
    <property type="match status" value="1"/>
</dbReference>
<gene>
    <name evidence="11" type="ORF">L2X98_30425</name>
</gene>
<keyword evidence="3" id="KW-0762">Sugar transport</keyword>
<dbReference type="PANTHER" id="PTHR43790">
    <property type="entry name" value="CARBOHYDRATE TRANSPORT ATP-BINDING PROTEIN MG119-RELATED"/>
    <property type="match status" value="1"/>
</dbReference>
<dbReference type="Gene3D" id="3.40.50.300">
    <property type="entry name" value="P-loop containing nucleotide triphosphate hydrolases"/>
    <property type="match status" value="2"/>
</dbReference>
<evidence type="ECO:0000259" key="10">
    <source>
        <dbReference type="PROSITE" id="PS50893"/>
    </source>
</evidence>
<sequence length="574" mass="61609">MSIQPEARTATSAPPARLEVHDVTVTFGSNRVLRDVAIEVRPGEIHGLIGQNGSGKSTLAKVLTGLYTPDPGARVLVDSEPLRLPVRPAESRAAGVAVVHQSLGLIDRMSVIENLRMGRLRARGLGRRIDWKRERAEAETVFDRLGRRVPFDVPVGALREEERATVAIARALQDATPGHGLIIFDESTRALGRRALEHFFAILDEIVATGTSVLLITHRLEEIIDAADRVTILRDGRVVESGREVAGMSEATLTTMMLGRGLVDLSSQGTAPAAASGSPVVVEHLAGLGVADLDLHVAAGEVLGLTGIAGSGYDDVPYLLSGASPAADGTITMRGTAVAARQLSPASAVAAGIALVPEGREHAGLAGSLSVAENAAFPQTSRSRRALLPYSAKDEKALVTGWIDQLDVRPPDPKSLVKNLSGGNAQKVLLAKWLATDPELAAPRTDAGRRRRRAPHHRGRDPEGRLRRPGGHRRRLGRERAVDAVRPDPGVRRWPGPGRVDRPAESGRHRGSDLCGRIARDPARSHPAPRRGVNGRVIRQRHRRVLLHCSGRRPYQRGRTARGRLPPLPVLAGR</sequence>
<protein>
    <submittedName>
        <fullName evidence="11">Sugar ABC transporter ATP-binding protein</fullName>
    </submittedName>
</protein>
<evidence type="ECO:0000256" key="8">
    <source>
        <dbReference type="ARBA" id="ARBA00023136"/>
    </source>
</evidence>
<evidence type="ECO:0000256" key="1">
    <source>
        <dbReference type="ARBA" id="ARBA00022448"/>
    </source>
</evidence>
<feature type="compositionally biased region" description="Basic residues" evidence="9">
    <location>
        <begin position="467"/>
        <end position="477"/>
    </location>
</feature>
<evidence type="ECO:0000256" key="6">
    <source>
        <dbReference type="ARBA" id="ARBA00022840"/>
    </source>
</evidence>
<dbReference type="SUPFAM" id="SSF52540">
    <property type="entry name" value="P-loop containing nucleoside triphosphate hydrolases"/>
    <property type="match status" value="2"/>
</dbReference>
<evidence type="ECO:0000256" key="7">
    <source>
        <dbReference type="ARBA" id="ARBA00022967"/>
    </source>
</evidence>
<keyword evidence="7" id="KW-1278">Translocase</keyword>
<keyword evidence="6 11" id="KW-0067">ATP-binding</keyword>
<dbReference type="Pfam" id="PF00005">
    <property type="entry name" value="ABC_tran"/>
    <property type="match status" value="2"/>
</dbReference>
<keyword evidence="8" id="KW-0472">Membrane</keyword>
<keyword evidence="4" id="KW-0677">Repeat</keyword>
<feature type="compositionally biased region" description="Basic residues" evidence="9">
    <location>
        <begin position="449"/>
        <end position="459"/>
    </location>
</feature>
<dbReference type="GO" id="GO:0005524">
    <property type="term" value="F:ATP binding"/>
    <property type="evidence" value="ECO:0007669"/>
    <property type="project" value="UniProtKB-KW"/>
</dbReference>
<dbReference type="InterPro" id="IPR003593">
    <property type="entry name" value="AAA+_ATPase"/>
</dbReference>
<dbReference type="InterPro" id="IPR003439">
    <property type="entry name" value="ABC_transporter-like_ATP-bd"/>
</dbReference>
<proteinExistence type="predicted"/>
<feature type="region of interest" description="Disordered" evidence="9">
    <location>
        <begin position="441"/>
        <end position="531"/>
    </location>
</feature>
<feature type="compositionally biased region" description="Basic and acidic residues" evidence="9">
    <location>
        <begin position="499"/>
        <end position="524"/>
    </location>
</feature>
<evidence type="ECO:0000313" key="11">
    <source>
        <dbReference type="EMBL" id="UUT34771.1"/>
    </source>
</evidence>
<keyword evidence="2" id="KW-1003">Cell membrane</keyword>
<dbReference type="RefSeq" id="WP_259611297.1">
    <property type="nucleotide sequence ID" value="NZ_CP091139.2"/>
</dbReference>
<evidence type="ECO:0000256" key="5">
    <source>
        <dbReference type="ARBA" id="ARBA00022741"/>
    </source>
</evidence>
<reference evidence="11" key="1">
    <citation type="submission" date="2022-01" db="EMBL/GenBank/DDBJ databases">
        <title>Microbacterium eymi and Microbacterium rhizovicinus sp. nov., isolated from the rhizospheric soil of Elymus tsukushiensis, a plant native to the Dokdo Islands, Republic of Korea.</title>
        <authorList>
            <person name="Hwang Y.J."/>
        </authorList>
    </citation>
    <scope>NUCLEOTIDE SEQUENCE</scope>
    <source>
        <strain evidence="11">KUDC0405</strain>
    </source>
</reference>
<dbReference type="PROSITE" id="PS50893">
    <property type="entry name" value="ABC_TRANSPORTER_2"/>
    <property type="match status" value="1"/>
</dbReference>
<dbReference type="InterPro" id="IPR027417">
    <property type="entry name" value="P-loop_NTPase"/>
</dbReference>
<evidence type="ECO:0000256" key="4">
    <source>
        <dbReference type="ARBA" id="ARBA00022737"/>
    </source>
</evidence>